<keyword evidence="1" id="KW-1133">Transmembrane helix</keyword>
<dbReference type="Proteomes" id="UP000586918">
    <property type="component" value="Unassembled WGS sequence"/>
</dbReference>
<feature type="transmembrane region" description="Helical" evidence="1">
    <location>
        <begin position="82"/>
        <end position="103"/>
    </location>
</feature>
<keyword evidence="1" id="KW-0812">Transmembrane</keyword>
<proteinExistence type="predicted"/>
<dbReference type="Pfam" id="PF10801">
    <property type="entry name" value="DUF2537"/>
    <property type="match status" value="1"/>
</dbReference>
<evidence type="ECO:0000313" key="3">
    <source>
        <dbReference type="Proteomes" id="UP000586918"/>
    </source>
</evidence>
<name>A0A848DL60_9PSEU</name>
<comment type="caution">
    <text evidence="2">The sequence shown here is derived from an EMBL/GenBank/DDBJ whole genome shotgun (WGS) entry which is preliminary data.</text>
</comment>
<dbReference type="AlphaFoldDB" id="A0A848DL60"/>
<dbReference type="RefSeq" id="WP_169413997.1">
    <property type="nucleotide sequence ID" value="NZ_JAAXKZ010000064.1"/>
</dbReference>
<protein>
    <submittedName>
        <fullName evidence="2">DUF2537 domain-containing protein</fullName>
    </submittedName>
</protein>
<reference evidence="2 3" key="1">
    <citation type="submission" date="2020-04" db="EMBL/GenBank/DDBJ databases">
        <authorList>
            <person name="Klaysubun C."/>
            <person name="Duangmal K."/>
            <person name="Lipun K."/>
        </authorList>
    </citation>
    <scope>NUCLEOTIDE SEQUENCE [LARGE SCALE GENOMIC DNA]</scope>
    <source>
        <strain evidence="2 3">DSM 45300</strain>
    </source>
</reference>
<gene>
    <name evidence="2" type="ORF">HF519_17295</name>
</gene>
<dbReference type="InterPro" id="IPR024244">
    <property type="entry name" value="DUF2537"/>
</dbReference>
<feature type="transmembrane region" description="Helical" evidence="1">
    <location>
        <begin position="110"/>
        <end position="133"/>
    </location>
</feature>
<sequence>MPEELETALTEWATVASTVGTNGGPAEQSLVRRRGRQLAGRLAEVLGRPVEFTDPVTGRTEQVWGRATGPLPRLAPEPATPWATGLTVSAFFAVLIAIADIMLSRAFADAFGLLWIPANVLVAFGLAPSLWLVRRTPFWRWPAFGAAAGLVVAWVCLLAGLLG</sequence>
<keyword evidence="1" id="KW-0472">Membrane</keyword>
<dbReference type="EMBL" id="JAAXKZ010000064">
    <property type="protein sequence ID" value="NMH93295.1"/>
    <property type="molecule type" value="Genomic_DNA"/>
</dbReference>
<organism evidence="2 3">
    <name type="scientific">Pseudonocardia bannensis</name>
    <dbReference type="NCBI Taxonomy" id="630973"/>
    <lineage>
        <taxon>Bacteria</taxon>
        <taxon>Bacillati</taxon>
        <taxon>Actinomycetota</taxon>
        <taxon>Actinomycetes</taxon>
        <taxon>Pseudonocardiales</taxon>
        <taxon>Pseudonocardiaceae</taxon>
        <taxon>Pseudonocardia</taxon>
    </lineage>
</organism>
<accession>A0A848DL60</accession>
<evidence type="ECO:0000256" key="1">
    <source>
        <dbReference type="SAM" id="Phobius"/>
    </source>
</evidence>
<feature type="transmembrane region" description="Helical" evidence="1">
    <location>
        <begin position="139"/>
        <end position="162"/>
    </location>
</feature>
<evidence type="ECO:0000313" key="2">
    <source>
        <dbReference type="EMBL" id="NMH93295.1"/>
    </source>
</evidence>
<keyword evidence="3" id="KW-1185">Reference proteome</keyword>